<feature type="domain" description="Centrosomal protein CEP104 N-terminal" evidence="3">
    <location>
        <begin position="449"/>
        <end position="500"/>
    </location>
</feature>
<evidence type="ECO:0000259" key="3">
    <source>
        <dbReference type="Pfam" id="PF21038"/>
    </source>
</evidence>
<organism evidence="4 5">
    <name type="scientific">Durusdinium trenchii</name>
    <dbReference type="NCBI Taxonomy" id="1381693"/>
    <lineage>
        <taxon>Eukaryota</taxon>
        <taxon>Sar</taxon>
        <taxon>Alveolata</taxon>
        <taxon>Dinophyceae</taxon>
        <taxon>Suessiales</taxon>
        <taxon>Symbiodiniaceae</taxon>
        <taxon>Durusdinium</taxon>
    </lineage>
</organism>
<dbReference type="Gene3D" id="3.40.50.12230">
    <property type="match status" value="1"/>
</dbReference>
<evidence type="ECO:0008006" key="6">
    <source>
        <dbReference type="Google" id="ProtNLM"/>
    </source>
</evidence>
<dbReference type="CDD" id="cd08369">
    <property type="entry name" value="FMT_core"/>
    <property type="match status" value="1"/>
</dbReference>
<feature type="domain" description="Formyl transferase N-terminal" evidence="2">
    <location>
        <begin position="541"/>
        <end position="669"/>
    </location>
</feature>
<feature type="region of interest" description="Disordered" evidence="1">
    <location>
        <begin position="252"/>
        <end position="286"/>
    </location>
</feature>
<gene>
    <name evidence="4" type="ORF">CCMP2556_LOCUS25096</name>
</gene>
<evidence type="ECO:0000313" key="5">
    <source>
        <dbReference type="Proteomes" id="UP001642484"/>
    </source>
</evidence>
<dbReference type="SUPFAM" id="SSF51197">
    <property type="entry name" value="Clavaminate synthase-like"/>
    <property type="match status" value="1"/>
</dbReference>
<accession>A0ABP0MBE8</accession>
<dbReference type="SUPFAM" id="SSF53328">
    <property type="entry name" value="Formyltransferase"/>
    <property type="match status" value="1"/>
</dbReference>
<dbReference type="InterPro" id="IPR036477">
    <property type="entry name" value="Formyl_transf_N_sf"/>
</dbReference>
<evidence type="ECO:0000259" key="2">
    <source>
        <dbReference type="Pfam" id="PF00551"/>
    </source>
</evidence>
<protein>
    <recommendedName>
        <fullName evidence="6">Methionyl-tRNA formyltransferase</fullName>
    </recommendedName>
</protein>
<name>A0ABP0MBE8_9DINO</name>
<dbReference type="Pfam" id="PF21038">
    <property type="entry name" value="CEP104_N"/>
    <property type="match status" value="1"/>
</dbReference>
<keyword evidence="5" id="KW-1185">Reference proteome</keyword>
<reference evidence="4 5" key="1">
    <citation type="submission" date="2024-02" db="EMBL/GenBank/DDBJ databases">
        <authorList>
            <person name="Chen Y."/>
            <person name="Shah S."/>
            <person name="Dougan E. K."/>
            <person name="Thang M."/>
            <person name="Chan C."/>
        </authorList>
    </citation>
    <scope>NUCLEOTIDE SEQUENCE [LARGE SCALE GENOMIC DNA]</scope>
</reference>
<sequence>MVCAGQKPFMEEVVPFCPEHFNFGAQILRLLHVPGEKESAKGARDLSQLHVEFPQQRPRLRSPLIQDADFTKMYHDFLRQVVREDLEEEMLIFEHCPNLRIHLSGERSLTSPHTDREHQHSEAEINWWVPLTPCSGSASLWAESAPGLGDFHAFEVQPGEAVRFYGNQCLHFTRDNSSSQSRVSFDFRVIRLRDFHWAKVPAPTEKDAEVRWSIFAYYDVMAADGTVLTGLEDWERYVAPVLANQKTPLNEFPSMVSLGDHPDHPPPAAPTATRRSRRSTSPEHVARCAERLGSQRLARRQCARCGWIAHRARLLEVLRFSKPHEPHGVATSETAPWVAEQPDPSLPWGLGCRLCARRVRLGARGVPPGGRRTAFSDFTFGASMPGLLFQPLLRHGNHAMRQVAMRRESTPLVVEQDFEHAEAQRAVLAGLLILDDSDSCEDAEKREGIATKIDLYTALPTGGEASYEAVSFKRLGYLSLDSNERSQFQARELKSVYVDAGVLGTFGDGHLVEWQRHLSEASRLLRVSSPLRVRRQQRLEVLVMTPSEKAMGYPPSAGAEAVCRALGYSHEVASNNEALLAAVQRFQPDLLVSILWPRRVPKEVLDLCPESLNFHPSLLPKHRGSLTQFWAIFEGDDKAGTTCHRMVLEFDAGKILHREEVELSADEQLGPTALSLSHKIALTTEKCASPRLLDDMLDCFKHIMELYFTMGLPEGEDWDIAEFPYHYRRLHEDRNSSVHVARTSDDGFIDPTWPDEKVDRFIRATYFPPYAAARLRRADGAIDGVVSLKAYQDGQGLGDELLWHKSGVLQALRAADEGVAQLELFARAAAFFERHGPGSSVRRLWDRKCEEAIEYWKERPQGTDVIAEAQEAQKAVAPALARAVCAAAALGVPPEEEVEEDVFEGALAVLQHKKVETVGFGPSLAANCCPSAAEPSAADNDLASIVATSHLGGVGARGDLEKVAIIASLLDNVDESRSLARRVPVEGGRCMDGSTSNLYLAKGYENVGHPDLCSERARGYHGSSHDDAEFRDFAKRGNRVMVRNCDGTLFLSDSELETELQGNRSTLQLRGRSNAFKALQQLLPLGLLDASELLLGGCSAGAVAALQLGDQLAELVRRAQRAQRGAQTAAEEVFVAILWPGDVDPCQSVACACLCRHMFWYAMCLGER</sequence>
<dbReference type="EMBL" id="CAXAMN010016669">
    <property type="protein sequence ID" value="CAK9048822.1"/>
    <property type="molecule type" value="Genomic_DNA"/>
</dbReference>
<proteinExistence type="predicted"/>
<dbReference type="Pfam" id="PF00551">
    <property type="entry name" value="Formyl_trans_N"/>
    <property type="match status" value="1"/>
</dbReference>
<dbReference type="PANTHER" id="PTHR11138:SF5">
    <property type="entry name" value="METHIONYL-TRNA FORMYLTRANSFERASE, MITOCHONDRIAL"/>
    <property type="match status" value="1"/>
</dbReference>
<comment type="caution">
    <text evidence="4">The sequence shown here is derived from an EMBL/GenBank/DDBJ whole genome shotgun (WGS) entry which is preliminary data.</text>
</comment>
<evidence type="ECO:0000313" key="4">
    <source>
        <dbReference type="EMBL" id="CAK9048822.1"/>
    </source>
</evidence>
<dbReference type="Pfam" id="PF03283">
    <property type="entry name" value="PAE"/>
    <property type="match status" value="1"/>
</dbReference>
<dbReference type="PANTHER" id="PTHR11138">
    <property type="entry name" value="METHIONYL-TRNA FORMYLTRANSFERASE"/>
    <property type="match status" value="1"/>
</dbReference>
<dbReference type="InterPro" id="IPR002376">
    <property type="entry name" value="Formyl_transf_N"/>
</dbReference>
<dbReference type="InterPro" id="IPR048739">
    <property type="entry name" value="CEP104_N"/>
</dbReference>
<dbReference type="Proteomes" id="UP001642484">
    <property type="component" value="Unassembled WGS sequence"/>
</dbReference>
<dbReference type="InterPro" id="IPR004963">
    <property type="entry name" value="PAE/NOTUM"/>
</dbReference>
<evidence type="ECO:0000256" key="1">
    <source>
        <dbReference type="SAM" id="MobiDB-lite"/>
    </source>
</evidence>